<dbReference type="Proteomes" id="UP000005408">
    <property type="component" value="Unassembled WGS sequence"/>
</dbReference>
<dbReference type="PANTHER" id="PTHR48066:SF1">
    <property type="entry name" value="CARNOSINE SYNTHASE 1"/>
    <property type="match status" value="1"/>
</dbReference>
<protein>
    <recommendedName>
        <fullName evidence="2">ATP-grasp domain-containing protein</fullName>
    </recommendedName>
</protein>
<dbReference type="InterPro" id="IPR031046">
    <property type="entry name" value="CARNS1"/>
</dbReference>
<evidence type="ECO:0000313" key="3">
    <source>
        <dbReference type="EnsemblMetazoa" id="G25668.8:cds"/>
    </source>
</evidence>
<dbReference type="GO" id="GO:0005524">
    <property type="term" value="F:ATP binding"/>
    <property type="evidence" value="ECO:0007669"/>
    <property type="project" value="UniProtKB-UniRule"/>
</dbReference>
<dbReference type="Gene3D" id="3.30.470.20">
    <property type="entry name" value="ATP-grasp fold, B domain"/>
    <property type="match status" value="1"/>
</dbReference>
<dbReference type="GO" id="GO:0016887">
    <property type="term" value="F:ATP hydrolysis activity"/>
    <property type="evidence" value="ECO:0007669"/>
    <property type="project" value="InterPro"/>
</dbReference>
<dbReference type="GO" id="GO:0035499">
    <property type="term" value="P:carnosine biosynthetic process"/>
    <property type="evidence" value="ECO:0007669"/>
    <property type="project" value="InterPro"/>
</dbReference>
<feature type="domain" description="ATP-grasp" evidence="2">
    <location>
        <begin position="628"/>
        <end position="832"/>
    </location>
</feature>
<sequence length="944" mass="105810">MDCVERIESLTVEDFISKKKNKPRVFKTLNADKYTTTCGSYCEWDRNVELGPVHNSVPVPKEDEHIYSYYDALQYTLYETNYPETEDRTHTPRSDPPESGATIVVLSSPVECMAILLEGGRTCPGDMMLVMSTTWLTTEDSDRGKNLRTMYVHKAITFDRGGRTYLDVFSPPRRVSYFMDFFTRGITDGQRNDGEELEKDLDCPTSSSLNLVRRTDDKVLTRIQMAEAGVGYPDTLAFCYRVPYEYEAPEGAAIKVHKLNQKVGVENLVVDEVVCFLARLSDECERVVVKPSGVMWHGSQGVTFHNKEDTEGISRTVLDLLSQIEPQDCVLVEDFHAPPTGAGTEGLSFRLRVNVCRGLGDNPEATSYICGVGQKNSPINGDNTKPQSLETTMRQWGLENETENLKKTLKEGSETLLRRIIEHENRLDDEEKGNVGAQTDVIGIDYILSKRNGVYAPIGIEVNSHDCTINCQLYEFMNPDLAGLSVGPLIQTMCERSQRYAMSGKVVVVVGAGGSSKKFIWPAAKKENIRVVLVDCLPNHEIPDVARYLEYDFTDHTQDETHAKNIVQMLLKHGAELDGCCTFWEDCVPLAARICDMLDLDGIGLKGAMIAKKKSSTQNTLCDRTADIPHFPRTYLYAERCHHIENECDLENAEKSVEFPAIMKLEYGSSAVGVKLVHDMGEAKEHLSSLQEKLTCEEDHPGIGLGYGNSMLMMKYLEGTEHDIDVVLYNRKLVAAFVSDNGPTKKGFFTETAACMPSCLPKDKVGQIVTAAYQCCVEIGLVSGAFNVEMKMTPAGPKLIEINARMGGFYLRDWIKEIYGVDLLRCVFMTACGIKPLINKPKPRYQMMGVMCVPSVHAPIFKNSQTYDLIKNLHTMGHIRYNAIEDEIEDVDFETEEPMCNIAVHAGNVAQAKEKLLNFCTLFHLSTEEYDVNRFLGNFKENMI</sequence>
<dbReference type="GO" id="GO:0047730">
    <property type="term" value="F:carnosine synthase activity"/>
    <property type="evidence" value="ECO:0007669"/>
    <property type="project" value="InterPro"/>
</dbReference>
<organism evidence="3 4">
    <name type="scientific">Magallana gigas</name>
    <name type="common">Pacific oyster</name>
    <name type="synonym">Crassostrea gigas</name>
    <dbReference type="NCBI Taxonomy" id="29159"/>
    <lineage>
        <taxon>Eukaryota</taxon>
        <taxon>Metazoa</taxon>
        <taxon>Spiralia</taxon>
        <taxon>Lophotrochozoa</taxon>
        <taxon>Mollusca</taxon>
        <taxon>Bivalvia</taxon>
        <taxon>Autobranchia</taxon>
        <taxon>Pteriomorphia</taxon>
        <taxon>Ostreida</taxon>
        <taxon>Ostreoidea</taxon>
        <taxon>Ostreidae</taxon>
        <taxon>Magallana</taxon>
    </lineage>
</organism>
<evidence type="ECO:0000313" key="4">
    <source>
        <dbReference type="Proteomes" id="UP000005408"/>
    </source>
</evidence>
<reference evidence="3" key="1">
    <citation type="submission" date="2022-08" db="UniProtKB">
        <authorList>
            <consortium name="EnsemblMetazoa"/>
        </authorList>
    </citation>
    <scope>IDENTIFICATION</scope>
    <source>
        <strain evidence="3">05x7-T-G4-1.051#20</strain>
    </source>
</reference>
<dbReference type="EnsemblMetazoa" id="G25668.8">
    <property type="protein sequence ID" value="G25668.8:cds"/>
    <property type="gene ID" value="G25668"/>
</dbReference>
<evidence type="ECO:0000256" key="1">
    <source>
        <dbReference type="PROSITE-ProRule" id="PRU00409"/>
    </source>
</evidence>
<dbReference type="AlphaFoldDB" id="A0A8W8KZ46"/>
<dbReference type="Pfam" id="PF13535">
    <property type="entry name" value="ATP-grasp_4"/>
    <property type="match status" value="1"/>
</dbReference>
<dbReference type="PANTHER" id="PTHR48066">
    <property type="entry name" value="CARNOSINE SYNTHASE 1"/>
    <property type="match status" value="1"/>
</dbReference>
<dbReference type="InterPro" id="IPR011761">
    <property type="entry name" value="ATP-grasp"/>
</dbReference>
<keyword evidence="1" id="KW-0067">ATP-binding</keyword>
<keyword evidence="4" id="KW-1185">Reference proteome</keyword>
<keyword evidence="1" id="KW-0547">Nucleotide-binding</keyword>
<dbReference type="OMA" id="DESHAHI"/>
<dbReference type="OrthoDB" id="6109609at2759"/>
<dbReference type="GO" id="GO:0046872">
    <property type="term" value="F:metal ion binding"/>
    <property type="evidence" value="ECO:0007669"/>
    <property type="project" value="InterPro"/>
</dbReference>
<proteinExistence type="predicted"/>
<accession>A0A8W8KZ46</accession>
<dbReference type="PROSITE" id="PS50975">
    <property type="entry name" value="ATP_GRASP"/>
    <property type="match status" value="1"/>
</dbReference>
<evidence type="ECO:0000259" key="2">
    <source>
        <dbReference type="PROSITE" id="PS50975"/>
    </source>
</evidence>
<name>A0A8W8KZ46_MAGGI</name>
<dbReference type="Gene3D" id="3.40.50.20">
    <property type="match status" value="1"/>
</dbReference>
<dbReference type="SUPFAM" id="SSF56059">
    <property type="entry name" value="Glutathione synthetase ATP-binding domain-like"/>
    <property type="match status" value="1"/>
</dbReference>